<comment type="caution">
    <text evidence="3">The sequence shown here is derived from an EMBL/GenBank/DDBJ whole genome shotgun (WGS) entry which is preliminary data.</text>
</comment>
<keyword evidence="2" id="KW-0732">Signal</keyword>
<dbReference type="PROSITE" id="PS51257">
    <property type="entry name" value="PROKAR_LIPOPROTEIN"/>
    <property type="match status" value="1"/>
</dbReference>
<feature type="signal peptide" evidence="2">
    <location>
        <begin position="1"/>
        <end position="22"/>
    </location>
</feature>
<feature type="compositionally biased region" description="Low complexity" evidence="1">
    <location>
        <begin position="79"/>
        <end position="89"/>
    </location>
</feature>
<evidence type="ECO:0000256" key="1">
    <source>
        <dbReference type="SAM" id="MobiDB-lite"/>
    </source>
</evidence>
<dbReference type="InterPro" id="IPR019076">
    <property type="entry name" value="Spore_lipoprot_YhcN/YlaJ-like"/>
</dbReference>
<keyword evidence="3" id="KW-0449">Lipoprotein</keyword>
<proteinExistence type="predicted"/>
<dbReference type="InterPro" id="IPR014247">
    <property type="entry name" value="Spore_lipoprot_YhcN/YlaJ"/>
</dbReference>
<gene>
    <name evidence="3" type="ORF">KHA97_08150</name>
</gene>
<feature type="compositionally biased region" description="Polar residues" evidence="1">
    <location>
        <begin position="69"/>
        <end position="78"/>
    </location>
</feature>
<feature type="chain" id="PRO_5037371554" evidence="2">
    <location>
        <begin position="23"/>
        <end position="219"/>
    </location>
</feature>
<name>A0A942YH50_9BACI</name>
<reference evidence="3 4" key="1">
    <citation type="submission" date="2021-05" db="EMBL/GenBank/DDBJ databases">
        <title>Novel Bacillus species.</title>
        <authorList>
            <person name="Liu G."/>
        </authorList>
    </citation>
    <scope>NUCLEOTIDE SEQUENCE [LARGE SCALE GENOMIC DNA]</scope>
    <source>
        <strain evidence="4">FJAT-49780</strain>
    </source>
</reference>
<organism evidence="3 4">
    <name type="scientific">Lederbergia citri</name>
    <dbReference type="NCBI Taxonomy" id="2833580"/>
    <lineage>
        <taxon>Bacteria</taxon>
        <taxon>Bacillati</taxon>
        <taxon>Bacillota</taxon>
        <taxon>Bacilli</taxon>
        <taxon>Bacillales</taxon>
        <taxon>Bacillaceae</taxon>
        <taxon>Lederbergia</taxon>
    </lineage>
</organism>
<feature type="region of interest" description="Disordered" evidence="1">
    <location>
        <begin position="64"/>
        <end position="89"/>
    </location>
</feature>
<dbReference type="RefSeq" id="WP_213124186.1">
    <property type="nucleotide sequence ID" value="NZ_JAGYPG010000001.1"/>
</dbReference>
<evidence type="ECO:0000313" key="4">
    <source>
        <dbReference type="Proteomes" id="UP000681414"/>
    </source>
</evidence>
<dbReference type="GO" id="GO:0030435">
    <property type="term" value="P:sporulation resulting in formation of a cellular spore"/>
    <property type="evidence" value="ECO:0007669"/>
    <property type="project" value="InterPro"/>
</dbReference>
<dbReference type="Proteomes" id="UP000681414">
    <property type="component" value="Unassembled WGS sequence"/>
</dbReference>
<sequence>MKFAKSVICVGLASVIFMGGCATNNKNNDRIANNDNNTPLGVRYNPNVDTNRNWTDNNRNVTTRDGYGVNNTRTRYGANNNTGFNNTGTGVNNNTGFGVNNNRDFNDNDRIDVADNIADEITKLKEVDTANVLVTRRNAYVAVKLSNTGNNEMNNTVQRKIAKQVRDVDNNIDNVYISENPDFFNRMTGYRNDINAGRPASGFFNDFSDTVRRVFPNAR</sequence>
<keyword evidence="4" id="KW-1185">Reference proteome</keyword>
<dbReference type="NCBIfam" id="TIGR02898">
    <property type="entry name" value="spore_YhcN_YlaJ"/>
    <property type="match status" value="1"/>
</dbReference>
<dbReference type="Pfam" id="PF09580">
    <property type="entry name" value="Spore_YhcN_YlaJ"/>
    <property type="match status" value="1"/>
</dbReference>
<protein>
    <submittedName>
        <fullName evidence="3">YhcN/YlaJ family sporulation lipoprotein</fullName>
    </submittedName>
</protein>
<evidence type="ECO:0000256" key="2">
    <source>
        <dbReference type="SAM" id="SignalP"/>
    </source>
</evidence>
<accession>A0A942YH50</accession>
<dbReference type="AlphaFoldDB" id="A0A942YH50"/>
<evidence type="ECO:0000313" key="3">
    <source>
        <dbReference type="EMBL" id="MBS4195050.1"/>
    </source>
</evidence>
<dbReference type="EMBL" id="JAGYPG010000001">
    <property type="protein sequence ID" value="MBS4195050.1"/>
    <property type="molecule type" value="Genomic_DNA"/>
</dbReference>